<evidence type="ECO:0000256" key="1">
    <source>
        <dbReference type="SAM" id="MobiDB-lite"/>
    </source>
</evidence>
<evidence type="ECO:0000313" key="3">
    <source>
        <dbReference type="Proteomes" id="UP000438429"/>
    </source>
</evidence>
<accession>A0A6A4TQN3</accession>
<name>A0A6A4TQN3_SCOMX</name>
<dbReference type="Gene3D" id="3.40.50.12690">
    <property type="match status" value="1"/>
</dbReference>
<dbReference type="AlphaFoldDB" id="A0A6A4TQN3"/>
<organism evidence="2 3">
    <name type="scientific">Scophthalmus maximus</name>
    <name type="common">Turbot</name>
    <name type="synonym">Psetta maxima</name>
    <dbReference type="NCBI Taxonomy" id="52904"/>
    <lineage>
        <taxon>Eukaryota</taxon>
        <taxon>Metazoa</taxon>
        <taxon>Chordata</taxon>
        <taxon>Craniata</taxon>
        <taxon>Vertebrata</taxon>
        <taxon>Euteleostomi</taxon>
        <taxon>Actinopterygii</taxon>
        <taxon>Neopterygii</taxon>
        <taxon>Teleostei</taxon>
        <taxon>Neoteleostei</taxon>
        <taxon>Acanthomorphata</taxon>
        <taxon>Carangaria</taxon>
        <taxon>Pleuronectiformes</taxon>
        <taxon>Pleuronectoidei</taxon>
        <taxon>Scophthalmidae</taxon>
        <taxon>Scophthalmus</taxon>
    </lineage>
</organism>
<reference evidence="2 3" key="1">
    <citation type="submission" date="2019-06" db="EMBL/GenBank/DDBJ databases">
        <title>Draft genomes of female and male turbot (Scophthalmus maximus).</title>
        <authorList>
            <person name="Xu H."/>
            <person name="Xu X.-W."/>
            <person name="Shao C."/>
            <person name="Chen S."/>
        </authorList>
    </citation>
    <scope>NUCLEOTIDE SEQUENCE [LARGE SCALE GENOMIC DNA]</scope>
    <source>
        <strain evidence="2">Ysfricsl-2016a</strain>
        <tissue evidence="2">Blood</tissue>
    </source>
</reference>
<sequence>MPPFSVDDYHKLLQKIAVLETKIHRLEGNVEVNGQYGNDTTLPWNQNSGQDNANTRLVSTTEKREGRAQVNISTNYLWNSHGARPENKLPHCDMGRQVTGRAQRSEICDATGWPALPSRGSASSTPTPSRRQPWTAAKGRNINMPPQQPCVQLENRFAPMLQDPGSPPDNRDNLPSAYNRVRAESNSESKRLQSKLMARPQTLIVGDSAVKDIRSLCNKNTKGLCFPKDMVSDMREKILDIVISHPSVKKQILHIGSNDIVKQQSEVLKQDFTDLLNIVSCLNTEVFSSGPLPPIRKGVEKFSRLLSGIIATEEDPNVSYDYLASAANFMFLQDLNANERGMRLERAGEYQTDEMQFVCAADATYTTVGGGIRCDGQSDLLDVDCEDVEAPIRSEGAQSVPDRSDVVLWEEDGVYALIDLKRERPANLKVMLHVRHALSEHPFCQKRIRMWSYLQQYIRWLLSEDLGKKVSRVCWLSNGLSAVSDVAFFLSRDDNRQYHPLHSALLSYLLKILHHLKPFPRCEFQ</sequence>
<dbReference type="EMBL" id="VEVO01000002">
    <property type="protein sequence ID" value="KAF0045900.1"/>
    <property type="molecule type" value="Genomic_DNA"/>
</dbReference>
<comment type="caution">
    <text evidence="2">The sequence shown here is derived from an EMBL/GenBank/DDBJ whole genome shotgun (WGS) entry which is preliminary data.</text>
</comment>
<feature type="region of interest" description="Disordered" evidence="1">
    <location>
        <begin position="111"/>
        <end position="145"/>
    </location>
</feature>
<dbReference type="Gene3D" id="3.40.50.12700">
    <property type="match status" value="1"/>
</dbReference>
<proteinExistence type="predicted"/>
<feature type="compositionally biased region" description="Polar residues" evidence="1">
    <location>
        <begin position="120"/>
        <end position="132"/>
    </location>
</feature>
<dbReference type="Proteomes" id="UP000438429">
    <property type="component" value="Unassembled WGS sequence"/>
</dbReference>
<gene>
    <name evidence="2" type="ORF">F2P81_002429</name>
</gene>
<protein>
    <submittedName>
        <fullName evidence="2">Uncharacterized protein</fullName>
    </submittedName>
</protein>
<evidence type="ECO:0000313" key="2">
    <source>
        <dbReference type="EMBL" id="KAF0045900.1"/>
    </source>
</evidence>
<dbReference type="SUPFAM" id="SSF52266">
    <property type="entry name" value="SGNH hydrolase"/>
    <property type="match status" value="1"/>
</dbReference>